<dbReference type="InterPro" id="IPR018062">
    <property type="entry name" value="HTH_AraC-typ_CS"/>
</dbReference>
<dbReference type="RefSeq" id="WP_227889670.1">
    <property type="nucleotide sequence ID" value="NZ_JAJFZQ010000002.1"/>
</dbReference>
<feature type="region of interest" description="Disordered" evidence="4">
    <location>
        <begin position="1"/>
        <end position="21"/>
    </location>
</feature>
<dbReference type="InterPro" id="IPR009057">
    <property type="entry name" value="Homeodomain-like_sf"/>
</dbReference>
<keyword evidence="2" id="KW-0238">DNA-binding</keyword>
<accession>A0ABS8GEF7</accession>
<dbReference type="SUPFAM" id="SSF46689">
    <property type="entry name" value="Homeodomain-like"/>
    <property type="match status" value="1"/>
</dbReference>
<dbReference type="EMBL" id="JAJFZQ010000002">
    <property type="protein sequence ID" value="MCC3264815.1"/>
    <property type="molecule type" value="Genomic_DNA"/>
</dbReference>
<dbReference type="InterPro" id="IPR018060">
    <property type="entry name" value="HTH_AraC"/>
</dbReference>
<feature type="compositionally biased region" description="Basic and acidic residues" evidence="4">
    <location>
        <begin position="11"/>
        <end position="21"/>
    </location>
</feature>
<evidence type="ECO:0000256" key="2">
    <source>
        <dbReference type="ARBA" id="ARBA00023125"/>
    </source>
</evidence>
<protein>
    <submittedName>
        <fullName evidence="6">Helix-turn-helix domain-containing protein</fullName>
    </submittedName>
</protein>
<evidence type="ECO:0000256" key="1">
    <source>
        <dbReference type="ARBA" id="ARBA00023015"/>
    </source>
</evidence>
<dbReference type="Gene3D" id="1.10.10.60">
    <property type="entry name" value="Homeodomain-like"/>
    <property type="match status" value="1"/>
</dbReference>
<keyword evidence="7" id="KW-1185">Reference proteome</keyword>
<sequence>MRLLPPRRPSTRRDLRTAPRTAEIRGARLEHARSLLTQGVAIQTACLASGFLDPGTFGRAFRQRFGVAPSQMPAS</sequence>
<keyword evidence="3" id="KW-0804">Transcription</keyword>
<dbReference type="PROSITE" id="PS01124">
    <property type="entry name" value="HTH_ARAC_FAMILY_2"/>
    <property type="match status" value="1"/>
</dbReference>
<name>A0ABS8GEF7_9MICC</name>
<evidence type="ECO:0000313" key="6">
    <source>
        <dbReference type="EMBL" id="MCC3264815.1"/>
    </source>
</evidence>
<evidence type="ECO:0000259" key="5">
    <source>
        <dbReference type="PROSITE" id="PS01124"/>
    </source>
</evidence>
<proteinExistence type="predicted"/>
<keyword evidence="1" id="KW-0805">Transcription regulation</keyword>
<gene>
    <name evidence="6" type="ORF">LJ752_02005</name>
</gene>
<evidence type="ECO:0000256" key="3">
    <source>
        <dbReference type="ARBA" id="ARBA00023163"/>
    </source>
</evidence>
<dbReference type="SMART" id="SM00342">
    <property type="entry name" value="HTH_ARAC"/>
    <property type="match status" value="1"/>
</dbReference>
<evidence type="ECO:0000313" key="7">
    <source>
        <dbReference type="Proteomes" id="UP001139168"/>
    </source>
</evidence>
<reference evidence="6" key="1">
    <citation type="submission" date="2021-10" db="EMBL/GenBank/DDBJ databases">
        <title>Novel species in genus Arthrobacter.</title>
        <authorList>
            <person name="Liu Y."/>
        </authorList>
    </citation>
    <scope>NUCLEOTIDE SEQUENCE</scope>
    <source>
        <strain evidence="6">Zg-Y786</strain>
    </source>
</reference>
<dbReference type="PROSITE" id="PS00041">
    <property type="entry name" value="HTH_ARAC_FAMILY_1"/>
    <property type="match status" value="1"/>
</dbReference>
<comment type="caution">
    <text evidence="6">The sequence shown here is derived from an EMBL/GenBank/DDBJ whole genome shotgun (WGS) entry which is preliminary data.</text>
</comment>
<feature type="domain" description="HTH araC/xylS-type" evidence="5">
    <location>
        <begin position="24"/>
        <end position="75"/>
    </location>
</feature>
<organism evidence="6 7">
    <name type="scientific">Arthrobacter gengyunqii</name>
    <dbReference type="NCBI Taxonomy" id="2886940"/>
    <lineage>
        <taxon>Bacteria</taxon>
        <taxon>Bacillati</taxon>
        <taxon>Actinomycetota</taxon>
        <taxon>Actinomycetes</taxon>
        <taxon>Micrococcales</taxon>
        <taxon>Micrococcaceae</taxon>
        <taxon>Arthrobacter</taxon>
    </lineage>
</organism>
<evidence type="ECO:0000256" key="4">
    <source>
        <dbReference type="SAM" id="MobiDB-lite"/>
    </source>
</evidence>
<dbReference type="Pfam" id="PF12833">
    <property type="entry name" value="HTH_18"/>
    <property type="match status" value="1"/>
</dbReference>
<dbReference type="Proteomes" id="UP001139168">
    <property type="component" value="Unassembled WGS sequence"/>
</dbReference>